<evidence type="ECO:0000256" key="1">
    <source>
        <dbReference type="ARBA" id="ARBA00022679"/>
    </source>
</evidence>
<evidence type="ECO:0000259" key="2">
    <source>
        <dbReference type="Pfam" id="PF13649"/>
    </source>
</evidence>
<dbReference type="Pfam" id="PF13649">
    <property type="entry name" value="Methyltransf_25"/>
    <property type="match status" value="1"/>
</dbReference>
<comment type="caution">
    <text evidence="3">The sequence shown here is derived from an EMBL/GenBank/DDBJ whole genome shotgun (WGS) entry which is preliminary data.</text>
</comment>
<organism evidence="3 4">
    <name type="scientific">Salinibacter ruber</name>
    <dbReference type="NCBI Taxonomy" id="146919"/>
    <lineage>
        <taxon>Bacteria</taxon>
        <taxon>Pseudomonadati</taxon>
        <taxon>Rhodothermota</taxon>
        <taxon>Rhodothermia</taxon>
        <taxon>Rhodothermales</taxon>
        <taxon>Salinibacteraceae</taxon>
        <taxon>Salinibacter</taxon>
    </lineage>
</organism>
<dbReference type="CDD" id="cd02440">
    <property type="entry name" value="AdoMet_MTases"/>
    <property type="match status" value="1"/>
</dbReference>
<dbReference type="GO" id="GO:0008168">
    <property type="term" value="F:methyltransferase activity"/>
    <property type="evidence" value="ECO:0007669"/>
    <property type="project" value="UniProtKB-KW"/>
</dbReference>
<sequence>MSDSPRPSSRPDFWDIRYERDRHLFGAEPNAFVKAEAHRLPPESEVIEVGAGEGRTAAWLAREHGHRVTAVDFSETALKTAQERAEAEHLRLDTVRADVRTWRPDRQWDAAVVTFLQLLPDERSHLYRLLKNSVRSGGWLLAEWFRPAHLTGPYDRMGPSRADRMVPVDEVRRAFADEHLASVEAVDVHLQEGPHLTGDAAVVRGIVQAGAS</sequence>
<protein>
    <submittedName>
        <fullName evidence="3">Trans-aconitate methyltransferase</fullName>
    </submittedName>
</protein>
<reference evidence="3" key="1">
    <citation type="submission" date="2022-08" db="EMBL/GenBank/DDBJ databases">
        <title>Genomic Encyclopedia of Type Strains, Phase V (KMG-V): Genome sequencing to study the core and pangenomes of soil and plant-associated prokaryotes.</title>
        <authorList>
            <person name="Whitman W."/>
        </authorList>
    </citation>
    <scope>NUCLEOTIDE SEQUENCE</scope>
    <source>
        <strain evidence="3">0</strain>
    </source>
</reference>
<proteinExistence type="predicted"/>
<gene>
    <name evidence="3" type="ORF">GGP71_002883</name>
</gene>
<dbReference type="SUPFAM" id="SSF53335">
    <property type="entry name" value="S-adenosyl-L-methionine-dependent methyltransferases"/>
    <property type="match status" value="1"/>
</dbReference>
<keyword evidence="1" id="KW-0808">Transferase</keyword>
<dbReference type="PANTHER" id="PTHR43861">
    <property type="entry name" value="TRANS-ACONITATE 2-METHYLTRANSFERASE-RELATED"/>
    <property type="match status" value="1"/>
</dbReference>
<dbReference type="Gene3D" id="3.40.50.150">
    <property type="entry name" value="Vaccinia Virus protein VP39"/>
    <property type="match status" value="1"/>
</dbReference>
<evidence type="ECO:0000313" key="4">
    <source>
        <dbReference type="Proteomes" id="UP001155027"/>
    </source>
</evidence>
<dbReference type="AlphaFoldDB" id="A0A9X2Q3K6"/>
<dbReference type="InterPro" id="IPR029063">
    <property type="entry name" value="SAM-dependent_MTases_sf"/>
</dbReference>
<accession>A0A9X2Q3K6</accession>
<feature type="domain" description="Methyltransferase" evidence="2">
    <location>
        <begin position="46"/>
        <end position="138"/>
    </location>
</feature>
<dbReference type="InterPro" id="IPR041698">
    <property type="entry name" value="Methyltransf_25"/>
</dbReference>
<dbReference type="Proteomes" id="UP001155027">
    <property type="component" value="Unassembled WGS sequence"/>
</dbReference>
<keyword evidence="3" id="KW-0489">Methyltransferase</keyword>
<name>A0A9X2Q3K6_9BACT</name>
<evidence type="ECO:0000313" key="3">
    <source>
        <dbReference type="EMBL" id="MCS3678941.1"/>
    </source>
</evidence>
<dbReference type="RefSeq" id="WP_259080916.1">
    <property type="nucleotide sequence ID" value="NZ_JANUAU010000010.1"/>
</dbReference>
<dbReference type="PANTHER" id="PTHR43861:SF3">
    <property type="entry name" value="PUTATIVE (AFU_ORTHOLOGUE AFUA_2G14390)-RELATED"/>
    <property type="match status" value="1"/>
</dbReference>
<dbReference type="GO" id="GO:0032259">
    <property type="term" value="P:methylation"/>
    <property type="evidence" value="ECO:0007669"/>
    <property type="project" value="UniProtKB-KW"/>
</dbReference>
<dbReference type="EMBL" id="JANUAU010000010">
    <property type="protein sequence ID" value="MCS3678941.1"/>
    <property type="molecule type" value="Genomic_DNA"/>
</dbReference>